<dbReference type="AlphaFoldDB" id="A0A2G1W2E3"/>
<feature type="repeat" description="ANK" evidence="3">
    <location>
        <begin position="183"/>
        <end position="215"/>
    </location>
</feature>
<dbReference type="PANTHER" id="PTHR24173:SF74">
    <property type="entry name" value="ANKYRIN REPEAT DOMAIN-CONTAINING PROTEIN 16"/>
    <property type="match status" value="1"/>
</dbReference>
<name>A0A2G1W2E3_9BACT</name>
<accession>A0A2G1W2E3</accession>
<dbReference type="PROSITE" id="PS50088">
    <property type="entry name" value="ANK_REPEAT"/>
    <property type="match status" value="3"/>
</dbReference>
<dbReference type="PROSITE" id="PS50297">
    <property type="entry name" value="ANK_REP_REGION"/>
    <property type="match status" value="3"/>
</dbReference>
<dbReference type="SUPFAM" id="SSF48403">
    <property type="entry name" value="Ankyrin repeat"/>
    <property type="match status" value="1"/>
</dbReference>
<feature type="repeat" description="ANK" evidence="3">
    <location>
        <begin position="56"/>
        <end position="88"/>
    </location>
</feature>
<evidence type="ECO:0000256" key="3">
    <source>
        <dbReference type="PROSITE-ProRule" id="PRU00023"/>
    </source>
</evidence>
<dbReference type="RefSeq" id="WP_099262859.1">
    <property type="nucleotide sequence ID" value="NZ_NIZW01000019.1"/>
</dbReference>
<dbReference type="PANTHER" id="PTHR24173">
    <property type="entry name" value="ANKYRIN REPEAT CONTAINING"/>
    <property type="match status" value="1"/>
</dbReference>
<evidence type="ECO:0000256" key="4">
    <source>
        <dbReference type="SAM" id="SignalP"/>
    </source>
</evidence>
<sequence length="273" mass="29464">MNRYFPALLVVLFACGFVSAPSAFASELMDAIHEQDSAQVRTLIAAGANVNEVDGDGYFPLYYSIVYESPELTRMLLKAGAKVDQKEPEYGMPMIAHASAIGNLKVVQVLLQFKANPKAKDKFGGTAIEEAAYNGFKEIADLLIHHGAQTKYPAHVAAGLGKEKELRGLIPKLKDINLECPGWRTTPLHFAASGSSIENCRLLLDAGADPNKKNLFGTTPLHIAADSENVPLIKLLLAKGADPAQRDTEGLVPGQNSQDVNVRRLLATPVRGF</sequence>
<dbReference type="GeneID" id="90610706"/>
<evidence type="ECO:0000256" key="1">
    <source>
        <dbReference type="ARBA" id="ARBA00022737"/>
    </source>
</evidence>
<protein>
    <submittedName>
        <fullName evidence="5">Uncharacterized protein</fullName>
    </submittedName>
</protein>
<dbReference type="OrthoDB" id="6692170at2"/>
<keyword evidence="4" id="KW-0732">Signal</keyword>
<keyword evidence="2 3" id="KW-0040">ANK repeat</keyword>
<gene>
    <name evidence="5" type="ORF">CEE69_22320</name>
</gene>
<evidence type="ECO:0000256" key="2">
    <source>
        <dbReference type="ARBA" id="ARBA00023043"/>
    </source>
</evidence>
<keyword evidence="6" id="KW-1185">Reference proteome</keyword>
<reference evidence="5 6" key="1">
    <citation type="submission" date="2017-06" db="EMBL/GenBank/DDBJ databases">
        <title>Description of Rhodopirellula bahusiensis sp. nov.</title>
        <authorList>
            <person name="Kizina J."/>
            <person name="Harder J."/>
        </authorList>
    </citation>
    <scope>NUCLEOTIDE SEQUENCE [LARGE SCALE GENOMIC DNA]</scope>
    <source>
        <strain evidence="5 6">SWK21</strain>
    </source>
</reference>
<feature type="signal peptide" evidence="4">
    <location>
        <begin position="1"/>
        <end position="25"/>
    </location>
</feature>
<comment type="caution">
    <text evidence="5">The sequence shown here is derived from an EMBL/GenBank/DDBJ whole genome shotgun (WGS) entry which is preliminary data.</text>
</comment>
<keyword evidence="1" id="KW-0677">Repeat</keyword>
<dbReference type="InterPro" id="IPR002110">
    <property type="entry name" value="Ankyrin_rpt"/>
</dbReference>
<dbReference type="Gene3D" id="1.25.40.20">
    <property type="entry name" value="Ankyrin repeat-containing domain"/>
    <property type="match status" value="2"/>
</dbReference>
<proteinExistence type="predicted"/>
<organism evidence="5 6">
    <name type="scientific">Rhodopirellula bahusiensis</name>
    <dbReference type="NCBI Taxonomy" id="2014065"/>
    <lineage>
        <taxon>Bacteria</taxon>
        <taxon>Pseudomonadati</taxon>
        <taxon>Planctomycetota</taxon>
        <taxon>Planctomycetia</taxon>
        <taxon>Pirellulales</taxon>
        <taxon>Pirellulaceae</taxon>
        <taxon>Rhodopirellula</taxon>
    </lineage>
</organism>
<dbReference type="Pfam" id="PF13637">
    <property type="entry name" value="Ank_4"/>
    <property type="match status" value="1"/>
</dbReference>
<evidence type="ECO:0000313" key="6">
    <source>
        <dbReference type="Proteomes" id="UP000225740"/>
    </source>
</evidence>
<dbReference type="EMBL" id="NIZW01000019">
    <property type="protein sequence ID" value="PHQ33194.1"/>
    <property type="molecule type" value="Genomic_DNA"/>
</dbReference>
<dbReference type="PROSITE" id="PS51257">
    <property type="entry name" value="PROKAR_LIPOPROTEIN"/>
    <property type="match status" value="1"/>
</dbReference>
<dbReference type="Proteomes" id="UP000225740">
    <property type="component" value="Unassembled WGS sequence"/>
</dbReference>
<dbReference type="SMART" id="SM00248">
    <property type="entry name" value="ANK"/>
    <property type="match status" value="6"/>
</dbReference>
<dbReference type="Pfam" id="PF12796">
    <property type="entry name" value="Ank_2"/>
    <property type="match status" value="1"/>
</dbReference>
<evidence type="ECO:0000313" key="5">
    <source>
        <dbReference type="EMBL" id="PHQ33194.1"/>
    </source>
</evidence>
<feature type="chain" id="PRO_5013612356" evidence="4">
    <location>
        <begin position="26"/>
        <end position="273"/>
    </location>
</feature>
<feature type="repeat" description="ANK" evidence="3">
    <location>
        <begin position="216"/>
        <end position="248"/>
    </location>
</feature>
<dbReference type="InterPro" id="IPR036770">
    <property type="entry name" value="Ankyrin_rpt-contain_sf"/>
</dbReference>